<dbReference type="InterPro" id="IPR025110">
    <property type="entry name" value="AMP-bd_C"/>
</dbReference>
<keyword evidence="5" id="KW-0276">Fatty acid metabolism</keyword>
<dbReference type="InterPro" id="IPR045851">
    <property type="entry name" value="AMP-bd_C_sf"/>
</dbReference>
<evidence type="ECO:0000313" key="9">
    <source>
        <dbReference type="EMBL" id="MBH8563711.1"/>
    </source>
</evidence>
<evidence type="ECO:0000256" key="4">
    <source>
        <dbReference type="ARBA" id="ARBA00022598"/>
    </source>
</evidence>
<dbReference type="GO" id="GO:0031177">
    <property type="term" value="F:phosphopantetheine binding"/>
    <property type="evidence" value="ECO:0007669"/>
    <property type="project" value="InterPro"/>
</dbReference>
<dbReference type="GO" id="GO:0005886">
    <property type="term" value="C:plasma membrane"/>
    <property type="evidence" value="ECO:0007669"/>
    <property type="project" value="TreeGrafter"/>
</dbReference>
<proteinExistence type="inferred from homology"/>
<dbReference type="Gene3D" id="1.10.1200.10">
    <property type="entry name" value="ACP-like"/>
    <property type="match status" value="1"/>
</dbReference>
<evidence type="ECO:0000256" key="1">
    <source>
        <dbReference type="ARBA" id="ARBA00006432"/>
    </source>
</evidence>
<dbReference type="RefSeq" id="WP_198125581.1">
    <property type="nucleotide sequence ID" value="NZ_JAECZC010000029.1"/>
</dbReference>
<evidence type="ECO:0000256" key="5">
    <source>
        <dbReference type="ARBA" id="ARBA00022832"/>
    </source>
</evidence>
<dbReference type="Pfam" id="PF00501">
    <property type="entry name" value="AMP-binding"/>
    <property type="match status" value="1"/>
</dbReference>
<dbReference type="InterPro" id="IPR042099">
    <property type="entry name" value="ANL_N_sf"/>
</dbReference>
<dbReference type="AlphaFoldDB" id="A0A8J7HPV2"/>
<dbReference type="PROSITE" id="PS00455">
    <property type="entry name" value="AMP_BINDING"/>
    <property type="match status" value="1"/>
</dbReference>
<dbReference type="InterPro" id="IPR036736">
    <property type="entry name" value="ACP-like_sf"/>
</dbReference>
<dbReference type="SMART" id="SM00823">
    <property type="entry name" value="PKS_PP"/>
    <property type="match status" value="1"/>
</dbReference>
<dbReference type="Gene3D" id="3.30.300.30">
    <property type="match status" value="1"/>
</dbReference>
<dbReference type="Pfam" id="PF23024">
    <property type="entry name" value="AMP-dom_DIP2-like"/>
    <property type="match status" value="1"/>
</dbReference>
<accession>A0A8J7HPV2</accession>
<dbReference type="PANTHER" id="PTHR22754">
    <property type="entry name" value="DISCO-INTERACTING PROTEIN 2 DIP2 -RELATED"/>
    <property type="match status" value="1"/>
</dbReference>
<dbReference type="GO" id="GO:0006633">
    <property type="term" value="P:fatty acid biosynthetic process"/>
    <property type="evidence" value="ECO:0007669"/>
    <property type="project" value="TreeGrafter"/>
</dbReference>
<keyword evidence="10" id="KW-1185">Reference proteome</keyword>
<evidence type="ECO:0000256" key="2">
    <source>
        <dbReference type="ARBA" id="ARBA00022450"/>
    </source>
</evidence>
<dbReference type="PANTHER" id="PTHR22754:SF32">
    <property type="entry name" value="DISCO-INTERACTING PROTEIN 2"/>
    <property type="match status" value="1"/>
</dbReference>
<keyword evidence="2" id="KW-0596">Phosphopantetheine</keyword>
<evidence type="ECO:0000256" key="3">
    <source>
        <dbReference type="ARBA" id="ARBA00022553"/>
    </source>
</evidence>
<gene>
    <name evidence="9" type="ORF">I8748_16180</name>
</gene>
<dbReference type="CDD" id="cd05931">
    <property type="entry name" value="FAAL"/>
    <property type="match status" value="1"/>
</dbReference>
<dbReference type="EMBL" id="JAECZC010000029">
    <property type="protein sequence ID" value="MBH8563711.1"/>
    <property type="molecule type" value="Genomic_DNA"/>
</dbReference>
<dbReference type="GO" id="GO:0016874">
    <property type="term" value="F:ligase activity"/>
    <property type="evidence" value="ECO:0007669"/>
    <property type="project" value="UniProtKB-KW"/>
</dbReference>
<evidence type="ECO:0000259" key="8">
    <source>
        <dbReference type="PROSITE" id="PS50075"/>
    </source>
</evidence>
<keyword evidence="4" id="KW-0436">Ligase</keyword>
<dbReference type="SUPFAM" id="SSF47336">
    <property type="entry name" value="ACP-like"/>
    <property type="match status" value="1"/>
</dbReference>
<keyword evidence="7" id="KW-0472">Membrane</keyword>
<dbReference type="GO" id="GO:0071766">
    <property type="term" value="P:Actinobacterium-type cell wall biogenesis"/>
    <property type="evidence" value="ECO:0007669"/>
    <property type="project" value="UniProtKB-ARBA"/>
</dbReference>
<dbReference type="InterPro" id="IPR040097">
    <property type="entry name" value="FAAL/FAAC"/>
</dbReference>
<dbReference type="SMART" id="SM01294">
    <property type="entry name" value="PKS_PP_betabranch"/>
    <property type="match status" value="1"/>
</dbReference>
<organism evidence="9 10">
    <name type="scientific">Amazonocrinis nigriterrae CENA67</name>
    <dbReference type="NCBI Taxonomy" id="2794033"/>
    <lineage>
        <taxon>Bacteria</taxon>
        <taxon>Bacillati</taxon>
        <taxon>Cyanobacteriota</taxon>
        <taxon>Cyanophyceae</taxon>
        <taxon>Nostocales</taxon>
        <taxon>Nostocaceae</taxon>
        <taxon>Amazonocrinis</taxon>
        <taxon>Amazonocrinis nigriterrae</taxon>
    </lineage>
</organism>
<feature type="transmembrane region" description="Helical" evidence="7">
    <location>
        <begin position="82"/>
        <end position="100"/>
    </location>
</feature>
<keyword evidence="6" id="KW-0443">Lipid metabolism</keyword>
<dbReference type="InterPro" id="IPR000873">
    <property type="entry name" value="AMP-dep_synth/lig_dom"/>
</dbReference>
<protein>
    <submittedName>
        <fullName evidence="9">AMP-binding protein</fullName>
    </submittedName>
</protein>
<feature type="domain" description="Carrier" evidence="8">
    <location>
        <begin position="624"/>
        <end position="698"/>
    </location>
</feature>
<evidence type="ECO:0000256" key="6">
    <source>
        <dbReference type="ARBA" id="ARBA00023098"/>
    </source>
</evidence>
<reference evidence="9 10" key="1">
    <citation type="journal article" date="2021" name="Int. J. Syst. Evol. Microbiol.">
        <title>Amazonocrinis nigriterrae gen. nov., sp. nov., Atlanticothrix silvestris gen. nov., sp. nov. and Dendronalium phyllosphericum gen. nov., sp. nov., nostocacean cyanobacteria from Brazilian environments.</title>
        <authorList>
            <person name="Alvarenga D.O."/>
            <person name="Andreote A.P.D."/>
            <person name="Branco L.H.Z."/>
            <person name="Delbaje E."/>
            <person name="Cruz R.B."/>
            <person name="Varani A.M."/>
            <person name="Fiore M.F."/>
        </authorList>
    </citation>
    <scope>NUCLEOTIDE SEQUENCE [LARGE SCALE GENOMIC DNA]</scope>
    <source>
        <strain evidence="9 10">CENA67</strain>
    </source>
</reference>
<keyword evidence="7" id="KW-1133">Transmembrane helix</keyword>
<comment type="similarity">
    <text evidence="1">Belongs to the ATP-dependent AMP-binding enzyme family.</text>
</comment>
<evidence type="ECO:0000256" key="7">
    <source>
        <dbReference type="SAM" id="Phobius"/>
    </source>
</evidence>
<comment type="caution">
    <text evidence="9">The sequence shown here is derived from an EMBL/GenBank/DDBJ whole genome shotgun (WGS) entry which is preliminary data.</text>
</comment>
<dbReference type="SUPFAM" id="SSF56801">
    <property type="entry name" value="Acetyl-CoA synthetase-like"/>
    <property type="match status" value="1"/>
</dbReference>
<dbReference type="InterPro" id="IPR009081">
    <property type="entry name" value="PP-bd_ACP"/>
</dbReference>
<name>A0A8J7HPV2_9NOST</name>
<dbReference type="PROSITE" id="PS50075">
    <property type="entry name" value="CARRIER"/>
    <property type="match status" value="1"/>
</dbReference>
<dbReference type="Proteomes" id="UP000632766">
    <property type="component" value="Unassembled WGS sequence"/>
</dbReference>
<keyword evidence="3" id="KW-0597">Phosphoprotein</keyword>
<sequence length="709" mass="79443">MYHDLFSADSPQEATLVNLLRYRTLQQPYQIPYTFLVDGETQKVSFTYERLDQKARAIAALLQSMKAFKQRVLLLYPPGLEFIAAFFGSLYAGVTVVPVYPPRGKQRMTRLQVIAKDAEATFALTTSSVITKLGERFKEEPELAALQCIATDEIPHNLADDWFFPEITNNSLALLQYTSGTTGNPKGVMINHDNLLYNSALIYQAFEHTSNSRGVIWLPPYHDMGLIGGVLQPVYGNCSVTLMSPESFLQKPFRWLKAISNYQATTSGGPNFAYDLCIDKITPEQRQQLDLSSWELAFNGAEPVRAETIEKFSETFADCGFKRSAFYPCYGMAETTLIVSGGLKKEPPVIRFVQEQALKQNLIVTTTSKEDSKAIVGVGHRSLDQKIVIVHPELLTECLDGEIGEIWVTGPSVAVGYWEKLEETQQIFNAQLRDTKEGSFLRTGDLGFLLDGELFVTGRIKDMMIIRGQNHYPQDIELTVENSHPALRTNCGAAFSVEIEGVEQLVIVQEVERTYLRQLDVDEVVKSIRQAVSEQHQLQVYAIALLKTASIPKTSSGKIQRHACRVGFLNGSLDVVGNWTANIEQIDLLQLQAEVKDLGEQVQNSDVNQSEDNQKYLQANLTEQEIQTWLISHLAMYLKIPPDEIDIQEFFAAYGLDSAVAVSLTGELAQWIGCELEITLFWEYPNIETLAQYLAEKSQLSQTTSPVVV</sequence>
<dbReference type="Gene3D" id="3.40.50.12780">
    <property type="entry name" value="N-terminal domain of ligase-like"/>
    <property type="match status" value="1"/>
</dbReference>
<dbReference type="InterPro" id="IPR020806">
    <property type="entry name" value="PKS_PP-bd"/>
</dbReference>
<dbReference type="InterPro" id="IPR020845">
    <property type="entry name" value="AMP-binding_CS"/>
</dbReference>
<dbReference type="Pfam" id="PF00550">
    <property type="entry name" value="PP-binding"/>
    <property type="match status" value="1"/>
</dbReference>
<dbReference type="FunFam" id="3.40.50.12780:FF:000013">
    <property type="entry name" value="Long-chain-fatty-acid--AMP ligase FadD32"/>
    <property type="match status" value="1"/>
</dbReference>
<evidence type="ECO:0000313" key="10">
    <source>
        <dbReference type="Proteomes" id="UP000632766"/>
    </source>
</evidence>
<keyword evidence="7" id="KW-0812">Transmembrane</keyword>
<dbReference type="GO" id="GO:0070566">
    <property type="term" value="F:adenylyltransferase activity"/>
    <property type="evidence" value="ECO:0007669"/>
    <property type="project" value="TreeGrafter"/>
</dbReference>